<organism evidence="1 2">
    <name type="scientific">Sorangium cellulosum</name>
    <name type="common">Polyangium cellulosum</name>
    <dbReference type="NCBI Taxonomy" id="56"/>
    <lineage>
        <taxon>Bacteria</taxon>
        <taxon>Pseudomonadati</taxon>
        <taxon>Myxococcota</taxon>
        <taxon>Polyangia</taxon>
        <taxon>Polyangiales</taxon>
        <taxon>Polyangiaceae</taxon>
        <taxon>Sorangium</taxon>
    </lineage>
</organism>
<evidence type="ECO:0000313" key="1">
    <source>
        <dbReference type="EMBL" id="KYF82411.1"/>
    </source>
</evidence>
<reference evidence="1 2" key="1">
    <citation type="submission" date="2014-02" db="EMBL/GenBank/DDBJ databases">
        <title>The small core and large imbalanced accessory genome model reveals a collaborative survival strategy of Sorangium cellulosum strains in nature.</title>
        <authorList>
            <person name="Han K."/>
            <person name="Peng R."/>
            <person name="Blom J."/>
            <person name="Li Y.-Z."/>
        </authorList>
    </citation>
    <scope>NUCLEOTIDE SEQUENCE [LARGE SCALE GENOMIC DNA]</scope>
    <source>
        <strain evidence="1 2">So0011-07</strain>
    </source>
</reference>
<gene>
    <name evidence="1" type="ORF">BE17_40660</name>
</gene>
<comment type="caution">
    <text evidence="1">The sequence shown here is derived from an EMBL/GenBank/DDBJ whole genome shotgun (WGS) entry which is preliminary data.</text>
</comment>
<evidence type="ECO:0008006" key="3">
    <source>
        <dbReference type="Google" id="ProtNLM"/>
    </source>
</evidence>
<dbReference type="Proteomes" id="UP000075635">
    <property type="component" value="Unassembled WGS sequence"/>
</dbReference>
<name>A0A150RQK0_SORCE</name>
<dbReference type="EMBL" id="JEMB01002252">
    <property type="protein sequence ID" value="KYF82411.1"/>
    <property type="molecule type" value="Genomic_DNA"/>
</dbReference>
<sequence>MPGSTIFYMPYATGIRRRRTPLRRALWTVLAACALVDCKAGLVPARPVIEFHVAAQANHNSPIPVTLLAVYDRKLFERLSEMSAKQWYEQRNQLRRDFPGGDAFTEWEWEFVPGYTPPPAVVEIPRDANALVFANYRSPGPHRVRLGPHQRFRIALGEDDLSVTTLDAEEGKR</sequence>
<dbReference type="AlphaFoldDB" id="A0A150RQK0"/>
<accession>A0A150RQK0</accession>
<evidence type="ECO:0000313" key="2">
    <source>
        <dbReference type="Proteomes" id="UP000075635"/>
    </source>
</evidence>
<protein>
    <recommendedName>
        <fullName evidence="3">Type VI secretion protein</fullName>
    </recommendedName>
</protein>
<proteinExistence type="predicted"/>